<comment type="miscellaneous">
    <text evidence="5">In the reaction, the free carboxyl group of octanoic acid is attached via an amide linkage to the epsilon-amino group of a specific lysine residue of lipoyl domains of lipoate-dependent enzymes.</text>
</comment>
<comment type="similarity">
    <text evidence="5 6">Belongs to the LipB family.</text>
</comment>
<dbReference type="AlphaFoldDB" id="I4AFI1"/>
<dbReference type="NCBIfam" id="NF010925">
    <property type="entry name" value="PRK14345.1"/>
    <property type="match status" value="1"/>
</dbReference>
<dbReference type="UniPathway" id="UPA00538">
    <property type="reaction ID" value="UER00592"/>
</dbReference>
<evidence type="ECO:0000313" key="11">
    <source>
        <dbReference type="EMBL" id="AFM02716.1"/>
    </source>
</evidence>
<name>I4AFI1_BERLS</name>
<feature type="active site" description="Acyl-thioester intermediate" evidence="5 7">
    <location>
        <position position="193"/>
    </location>
</feature>
<keyword evidence="5" id="KW-0963">Cytoplasm</keyword>
<evidence type="ECO:0000256" key="7">
    <source>
        <dbReference type="PIRSR" id="PIRSR016262-1"/>
    </source>
</evidence>
<proteinExistence type="inferred from homology"/>
<dbReference type="eggNOG" id="COG0321">
    <property type="taxonomic scope" value="Bacteria"/>
</dbReference>
<dbReference type="Pfam" id="PF21948">
    <property type="entry name" value="LplA-B_cat"/>
    <property type="match status" value="1"/>
</dbReference>
<dbReference type="HOGENOM" id="CLU_035168_1_3_10"/>
<comment type="subcellular location">
    <subcellularLocation>
        <location evidence="5">Cytoplasm</location>
    </subcellularLocation>
</comment>
<sequence>MQTVSFEHLGTPSYQKAWNYQQEVFDRIFDVKKQNRQIEEVDKQIPTPNYLLFCQHNPVFTMGKAGSIDNLLLSEKELNQKGIEYFEINRGGDVTFHGLGQLVGYPILDLMNFKQDLHWYFRELEEVIIQTMQTYNLDAGRVEGLTGVWIDPNSENPRKICAIGIRASRWITMHGFALNVNTDLSYFDLIIPCGIKDKGVTSLEKEIGKKVEMKEVEARVKQQFEKRFNVKIV</sequence>
<keyword evidence="3 5" id="KW-0012">Acyltransferase</keyword>
<evidence type="ECO:0000259" key="10">
    <source>
        <dbReference type="PROSITE" id="PS51733"/>
    </source>
</evidence>
<dbReference type="CDD" id="cd16444">
    <property type="entry name" value="LipB"/>
    <property type="match status" value="1"/>
</dbReference>
<dbReference type="PIRSF" id="PIRSF016262">
    <property type="entry name" value="LPLase"/>
    <property type="match status" value="1"/>
</dbReference>
<dbReference type="GO" id="GO:0016874">
    <property type="term" value="F:ligase activity"/>
    <property type="evidence" value="ECO:0007669"/>
    <property type="project" value="UniProtKB-KW"/>
</dbReference>
<dbReference type="GO" id="GO:0009249">
    <property type="term" value="P:protein lipoylation"/>
    <property type="evidence" value="ECO:0007669"/>
    <property type="project" value="InterPro"/>
</dbReference>
<dbReference type="InterPro" id="IPR020605">
    <property type="entry name" value="Octanoyltransferase_CS"/>
</dbReference>
<keyword evidence="11" id="KW-0436">Ligase</keyword>
<organism evidence="11 12">
    <name type="scientific">Bernardetia litoralis (strain ATCC 23117 / DSM 6794 / NBRC 15988 / NCIMB 1366 / Fx l1 / Sio-4)</name>
    <name type="common">Flexibacter litoralis</name>
    <dbReference type="NCBI Taxonomy" id="880071"/>
    <lineage>
        <taxon>Bacteria</taxon>
        <taxon>Pseudomonadati</taxon>
        <taxon>Bacteroidota</taxon>
        <taxon>Cytophagia</taxon>
        <taxon>Cytophagales</taxon>
        <taxon>Bernardetiaceae</taxon>
        <taxon>Bernardetia</taxon>
    </lineage>
</organism>
<evidence type="ECO:0000256" key="4">
    <source>
        <dbReference type="ARBA" id="ARBA00024732"/>
    </source>
</evidence>
<dbReference type="STRING" id="880071.Fleli_0221"/>
<dbReference type="PATRIC" id="fig|880071.3.peg.214"/>
<dbReference type="GO" id="GO:0033819">
    <property type="term" value="F:lipoyl(octanoyl) transferase activity"/>
    <property type="evidence" value="ECO:0007669"/>
    <property type="project" value="UniProtKB-EC"/>
</dbReference>
<evidence type="ECO:0000313" key="12">
    <source>
        <dbReference type="Proteomes" id="UP000006054"/>
    </source>
</evidence>
<dbReference type="InterPro" id="IPR000544">
    <property type="entry name" value="Octanoyltransferase"/>
</dbReference>
<dbReference type="Gene3D" id="3.30.930.10">
    <property type="entry name" value="Bira Bifunctional Protein, Domain 2"/>
    <property type="match status" value="1"/>
</dbReference>
<dbReference type="InterPro" id="IPR004143">
    <property type="entry name" value="BPL_LPL_catalytic"/>
</dbReference>
<dbReference type="InterPro" id="IPR045864">
    <property type="entry name" value="aa-tRNA-synth_II/BPL/LPL"/>
</dbReference>
<evidence type="ECO:0000256" key="5">
    <source>
        <dbReference type="HAMAP-Rule" id="MF_00013"/>
    </source>
</evidence>
<feature type="binding site" evidence="5 8">
    <location>
        <begin position="90"/>
        <end position="97"/>
    </location>
    <ligand>
        <name>substrate</name>
    </ligand>
</feature>
<accession>I4AFI1</accession>
<evidence type="ECO:0000256" key="9">
    <source>
        <dbReference type="PIRSR" id="PIRSR016262-3"/>
    </source>
</evidence>
<dbReference type="GO" id="GO:0005737">
    <property type="term" value="C:cytoplasm"/>
    <property type="evidence" value="ECO:0007669"/>
    <property type="project" value="UniProtKB-SubCell"/>
</dbReference>
<gene>
    <name evidence="5" type="primary">lipB</name>
    <name evidence="11" type="ordered locus">Fleli_0221</name>
</gene>
<evidence type="ECO:0000256" key="3">
    <source>
        <dbReference type="ARBA" id="ARBA00023315"/>
    </source>
</evidence>
<keyword evidence="2 5" id="KW-0808">Transferase</keyword>
<evidence type="ECO:0000256" key="1">
    <source>
        <dbReference type="ARBA" id="ARBA00004821"/>
    </source>
</evidence>
<dbReference type="EC" id="2.3.1.181" evidence="5 6"/>
<dbReference type="OrthoDB" id="9787061at2"/>
<feature type="site" description="Lowers pKa of active site Cys" evidence="5 9">
    <location>
        <position position="159"/>
    </location>
</feature>
<dbReference type="PANTHER" id="PTHR10993">
    <property type="entry name" value="OCTANOYLTRANSFERASE"/>
    <property type="match status" value="1"/>
</dbReference>
<evidence type="ECO:0000256" key="2">
    <source>
        <dbReference type="ARBA" id="ARBA00022679"/>
    </source>
</evidence>
<dbReference type="NCBIfam" id="TIGR00214">
    <property type="entry name" value="lipB"/>
    <property type="match status" value="1"/>
</dbReference>
<reference evidence="12" key="1">
    <citation type="submission" date="2012-06" db="EMBL/GenBank/DDBJ databases">
        <title>The complete genome of Flexibacter litoralis DSM 6794.</title>
        <authorList>
            <person name="Lucas S."/>
            <person name="Copeland A."/>
            <person name="Lapidus A."/>
            <person name="Glavina del Rio T."/>
            <person name="Dalin E."/>
            <person name="Tice H."/>
            <person name="Bruce D."/>
            <person name="Goodwin L."/>
            <person name="Pitluck S."/>
            <person name="Peters L."/>
            <person name="Ovchinnikova G."/>
            <person name="Lu M."/>
            <person name="Kyrpides N."/>
            <person name="Mavromatis K."/>
            <person name="Ivanova N."/>
            <person name="Brettin T."/>
            <person name="Detter J.C."/>
            <person name="Han C."/>
            <person name="Larimer F."/>
            <person name="Land M."/>
            <person name="Hauser L."/>
            <person name="Markowitz V."/>
            <person name="Cheng J.-F."/>
            <person name="Hugenholtz P."/>
            <person name="Woyke T."/>
            <person name="Wu D."/>
            <person name="Spring S."/>
            <person name="Lang E."/>
            <person name="Kopitz M."/>
            <person name="Brambilla E."/>
            <person name="Klenk H.-P."/>
            <person name="Eisen J.A."/>
        </authorList>
    </citation>
    <scope>NUCLEOTIDE SEQUENCE [LARGE SCALE GENOMIC DNA]</scope>
    <source>
        <strain evidence="12">ATCC 23117 / DSM 6794 / NBRC 15988 / NCIMB 1366 / Sio-4</strain>
    </source>
</reference>
<keyword evidence="12" id="KW-1185">Reference proteome</keyword>
<feature type="binding site" evidence="5 8">
    <location>
        <begin position="162"/>
        <end position="164"/>
    </location>
    <ligand>
        <name>substrate</name>
    </ligand>
</feature>
<dbReference type="Proteomes" id="UP000006054">
    <property type="component" value="Chromosome"/>
</dbReference>
<dbReference type="RefSeq" id="WP_014796181.1">
    <property type="nucleotide sequence ID" value="NC_018018.1"/>
</dbReference>
<dbReference type="KEGG" id="fli:Fleli_0221"/>
<dbReference type="PROSITE" id="PS01313">
    <property type="entry name" value="LIPB"/>
    <property type="match status" value="1"/>
</dbReference>
<feature type="binding site" evidence="5 8">
    <location>
        <begin position="175"/>
        <end position="177"/>
    </location>
    <ligand>
        <name>substrate</name>
    </ligand>
</feature>
<comment type="pathway">
    <text evidence="1 5 6">Protein modification; protein lipoylation via endogenous pathway; protein N(6)-(lipoyl)lysine from octanoyl-[acyl-carrier-protein]: step 1/2.</text>
</comment>
<evidence type="ECO:0000256" key="6">
    <source>
        <dbReference type="PIRNR" id="PIRNR016262"/>
    </source>
</evidence>
<comment type="function">
    <text evidence="4 5 6">Catalyzes the transfer of endogenously produced octanoic acid from octanoyl-acyl-carrier-protein onto the lipoyl domains of lipoate-dependent enzymes. Lipoyl-ACP can also act as a substrate although octanoyl-ACP is likely to be the physiological substrate.</text>
</comment>
<dbReference type="SUPFAM" id="SSF55681">
    <property type="entry name" value="Class II aaRS and biotin synthetases"/>
    <property type="match status" value="1"/>
</dbReference>
<dbReference type="HAMAP" id="MF_00013">
    <property type="entry name" value="LipB"/>
    <property type="match status" value="1"/>
</dbReference>
<dbReference type="PROSITE" id="PS51733">
    <property type="entry name" value="BPL_LPL_CATALYTIC"/>
    <property type="match status" value="1"/>
</dbReference>
<evidence type="ECO:0000256" key="8">
    <source>
        <dbReference type="PIRSR" id="PIRSR016262-2"/>
    </source>
</evidence>
<protein>
    <recommendedName>
        <fullName evidence="5 6">Octanoyltransferase</fullName>
        <ecNumber evidence="5 6">2.3.1.181</ecNumber>
    </recommendedName>
    <alternativeName>
        <fullName evidence="5">Lipoate-protein ligase B</fullName>
    </alternativeName>
    <alternativeName>
        <fullName evidence="5">Lipoyl/octanoyl transferase</fullName>
    </alternativeName>
    <alternativeName>
        <fullName evidence="5">Octanoyl-[acyl-carrier-protein]-protein N-octanoyltransferase</fullName>
    </alternativeName>
</protein>
<feature type="domain" description="BPL/LPL catalytic" evidence="10">
    <location>
        <begin position="45"/>
        <end position="232"/>
    </location>
</feature>
<dbReference type="FunFam" id="3.30.930.10:FF:000035">
    <property type="entry name" value="Putative lipoyltransferase 2, mitochondrial"/>
    <property type="match status" value="1"/>
</dbReference>
<dbReference type="EMBL" id="CP003345">
    <property type="protein sequence ID" value="AFM02716.1"/>
    <property type="molecule type" value="Genomic_DNA"/>
</dbReference>
<comment type="catalytic activity">
    <reaction evidence="5 6">
        <text>octanoyl-[ACP] + L-lysyl-[protein] = N(6)-octanoyl-L-lysyl-[protein] + holo-[ACP] + H(+)</text>
        <dbReference type="Rhea" id="RHEA:17665"/>
        <dbReference type="Rhea" id="RHEA-COMP:9636"/>
        <dbReference type="Rhea" id="RHEA-COMP:9685"/>
        <dbReference type="Rhea" id="RHEA-COMP:9752"/>
        <dbReference type="Rhea" id="RHEA-COMP:9928"/>
        <dbReference type="ChEBI" id="CHEBI:15378"/>
        <dbReference type="ChEBI" id="CHEBI:29969"/>
        <dbReference type="ChEBI" id="CHEBI:64479"/>
        <dbReference type="ChEBI" id="CHEBI:78463"/>
        <dbReference type="ChEBI" id="CHEBI:78809"/>
        <dbReference type="EC" id="2.3.1.181"/>
    </reaction>
</comment>
<dbReference type="PANTHER" id="PTHR10993:SF7">
    <property type="entry name" value="LIPOYLTRANSFERASE 2, MITOCHONDRIAL-RELATED"/>
    <property type="match status" value="1"/>
</dbReference>